<organism evidence="2 3">
    <name type="scientific">Leptospira fainei serovar Hurstbridge str. BUT 6</name>
    <dbReference type="NCBI Taxonomy" id="1193011"/>
    <lineage>
        <taxon>Bacteria</taxon>
        <taxon>Pseudomonadati</taxon>
        <taxon>Spirochaetota</taxon>
        <taxon>Spirochaetia</taxon>
        <taxon>Leptospirales</taxon>
        <taxon>Leptospiraceae</taxon>
        <taxon>Leptospira</taxon>
    </lineage>
</organism>
<evidence type="ECO:0000313" key="2">
    <source>
        <dbReference type="EMBL" id="EPG74423.1"/>
    </source>
</evidence>
<comment type="caution">
    <text evidence="2">The sequence shown here is derived from an EMBL/GenBank/DDBJ whole genome shotgun (WGS) entry which is preliminary data.</text>
</comment>
<sequence length="348" mass="40974">MQTRSLSLIFLTLLFLTGQIACRALSKSDVIVVRPLGLRESKILDSVKEESFEEKNLNGRHYPASNELRIDLFKNSIENLRGAYLGVGTDQNLTFIAWAKSEMAWLVDFDPVVCYINRIHLFFLKKSETPEAYKELWERKNFASSLRILKAEFGESTDWKWYDEAWKVAFRGKADVPTRWLELERSKEKFGWQTFLHDKNDYDYLRNMVLNGRIRIRKADLNANGTIREISEAMNKVGLPFRVVYLSNAEEYFSYPRDFRENILSLPTDEKGILLRTIQNRAKDVYGFPDGEKYPTKFPLHYNVQPLLSFRLWMELDRRLFITQMLEYREPVEKGFSKLSVPPWEAHP</sequence>
<gene>
    <name evidence="2" type="ORF">LEP1GSC058_3237</name>
</gene>
<protein>
    <recommendedName>
        <fullName evidence="1">DUF7790 domain-containing protein</fullName>
    </recommendedName>
</protein>
<feature type="domain" description="DUF7790" evidence="1">
    <location>
        <begin position="62"/>
        <end position="339"/>
    </location>
</feature>
<dbReference type="AlphaFoldDB" id="S3UYW5"/>
<evidence type="ECO:0000313" key="3">
    <source>
        <dbReference type="Proteomes" id="UP000014540"/>
    </source>
</evidence>
<dbReference type="OrthoDB" id="344308at2"/>
<keyword evidence="3" id="KW-1185">Reference proteome</keyword>
<dbReference type="InterPro" id="IPR056692">
    <property type="entry name" value="DUF7790"/>
</dbReference>
<dbReference type="STRING" id="1193011.LEP1GSC058_3237"/>
<dbReference type="CDD" id="cd21179">
    <property type="entry name" value="LIC_1098-like"/>
    <property type="match status" value="1"/>
</dbReference>
<dbReference type="Proteomes" id="UP000014540">
    <property type="component" value="Unassembled WGS sequence"/>
</dbReference>
<dbReference type="Pfam" id="PF25046">
    <property type="entry name" value="DUF7790"/>
    <property type="match status" value="1"/>
</dbReference>
<evidence type="ECO:0000259" key="1">
    <source>
        <dbReference type="Pfam" id="PF25046"/>
    </source>
</evidence>
<dbReference type="EMBL" id="AKWZ02000010">
    <property type="protein sequence ID" value="EPG74423.1"/>
    <property type="molecule type" value="Genomic_DNA"/>
</dbReference>
<proteinExistence type="predicted"/>
<name>S3UYW5_9LEPT</name>
<dbReference type="RefSeq" id="WP_016550875.1">
    <property type="nucleotide sequence ID" value="NZ_AKWZ02000010.1"/>
</dbReference>
<accession>S3UYW5</accession>
<dbReference type="NCBIfam" id="NF047518">
    <property type="entry name" value="LIC_10091_fam"/>
    <property type="match status" value="1"/>
</dbReference>
<reference evidence="2" key="1">
    <citation type="submission" date="2013-04" db="EMBL/GenBank/DDBJ databases">
        <authorList>
            <person name="Harkins D.M."/>
            <person name="Durkin A.S."/>
            <person name="Selengut J.D."/>
            <person name="Sanka R."/>
            <person name="DePew J."/>
            <person name="Purushe J."/>
            <person name="Ahmed A."/>
            <person name="van der Linden H."/>
            <person name="Goris M.G.A."/>
            <person name="Hartskeerl R.A."/>
            <person name="Vinetz J.M."/>
            <person name="Sutton G.G."/>
            <person name="Nelson W.C."/>
            <person name="Fouts D.E."/>
        </authorList>
    </citation>
    <scope>NUCLEOTIDE SEQUENCE [LARGE SCALE GENOMIC DNA]</scope>
    <source>
        <strain evidence="2">BUT 6</strain>
    </source>
</reference>